<feature type="transmembrane region" description="Helical" evidence="2">
    <location>
        <begin position="519"/>
        <end position="537"/>
    </location>
</feature>
<feature type="region of interest" description="Disordered" evidence="1">
    <location>
        <begin position="282"/>
        <end position="304"/>
    </location>
</feature>
<dbReference type="OrthoDB" id="293659at2157"/>
<feature type="transmembrane region" description="Helical" evidence="2">
    <location>
        <begin position="125"/>
        <end position="146"/>
    </location>
</feature>
<dbReference type="EMBL" id="CP065856">
    <property type="protein sequence ID" value="QPV64212.1"/>
    <property type="molecule type" value="Genomic_DNA"/>
</dbReference>
<evidence type="ECO:0000313" key="3">
    <source>
        <dbReference type="EMBL" id="QPV64212.1"/>
    </source>
</evidence>
<feature type="transmembrane region" description="Helical" evidence="2">
    <location>
        <begin position="369"/>
        <end position="392"/>
    </location>
</feature>
<keyword evidence="4" id="KW-1185">Reference proteome</keyword>
<keyword evidence="2" id="KW-0812">Transmembrane</keyword>
<feature type="compositionally biased region" description="Low complexity" evidence="1">
    <location>
        <begin position="292"/>
        <end position="304"/>
    </location>
</feature>
<feature type="transmembrane region" description="Helical" evidence="2">
    <location>
        <begin position="194"/>
        <end position="212"/>
    </location>
</feature>
<feature type="transmembrane region" description="Helical" evidence="2">
    <location>
        <begin position="543"/>
        <end position="564"/>
    </location>
</feature>
<feature type="transmembrane region" description="Helical" evidence="2">
    <location>
        <begin position="491"/>
        <end position="512"/>
    </location>
</feature>
<evidence type="ECO:0000256" key="1">
    <source>
        <dbReference type="SAM" id="MobiDB-lite"/>
    </source>
</evidence>
<organism evidence="3 4">
    <name type="scientific">Halosimplex litoreum</name>
    <dbReference type="NCBI Taxonomy" id="1198301"/>
    <lineage>
        <taxon>Archaea</taxon>
        <taxon>Methanobacteriati</taxon>
        <taxon>Methanobacteriota</taxon>
        <taxon>Stenosarchaea group</taxon>
        <taxon>Halobacteria</taxon>
        <taxon>Halobacteriales</taxon>
        <taxon>Haloarculaceae</taxon>
        <taxon>Halosimplex</taxon>
    </lineage>
</organism>
<keyword evidence="2" id="KW-1133">Transmembrane helix</keyword>
<sequence>MNVAHSLRLTRIDVRRMVRKRTAPDSRVASVVSIGLFALLTLGLTAGGVYGGRALGRALASGSLDLSGEGALTAARGVFGVVWVIAVVIFGVRVVGQRGTLTNAEGVLTVVPTAEAYLGLVASEFVYLLAWTLLPAAGAGAGLALGAETLWPAAGVPLALAVAGATAVATACALGLGLRHVVTRFPFVAEHKTGLIALVFVAYMASIVSGSLNRVVGSLFEPMAASPVGWYADLGLLGLPGLGFDATRAAAVVAASVVFVAAALAAGSRIADRHWFADPALAGETDDEPAPAATGTDVPTDGDAATDAAGEDWLTRRVETVVDRPTAALVVLSWRRAARAPLKLMYAAYPLFFGTGAFVEIIQTGEIPVYLPYALLVFVAWAGGVVFTLNPLGDQGSVLGPTLLSKVTGRTFVLAHVLAGLVVVVPVGTALVAVTAVLSPVGTGKTAILVGLSPVAMVVAAGLSVGIGTAFPRFEATNITRSMETVVPSPWAFALFSAHVVLTAVAAVFVGLEGARTLGATLIGGLASFALSTQVSLAPSTLYTVSAVALVVLLLLPALSYRYAVRTFDRYELA</sequence>
<feature type="transmembrane region" description="Helical" evidence="2">
    <location>
        <begin position="28"/>
        <end position="50"/>
    </location>
</feature>
<evidence type="ECO:0000313" key="4">
    <source>
        <dbReference type="Proteomes" id="UP000595001"/>
    </source>
</evidence>
<evidence type="ECO:0008006" key="5">
    <source>
        <dbReference type="Google" id="ProtNLM"/>
    </source>
</evidence>
<dbReference type="GeneID" id="60588066"/>
<dbReference type="RefSeq" id="WP_198062986.1">
    <property type="nucleotide sequence ID" value="NZ_CP065856.1"/>
</dbReference>
<name>A0A7T3KWD0_9EURY</name>
<feature type="transmembrane region" description="Helical" evidence="2">
    <location>
        <begin position="70"/>
        <end position="92"/>
    </location>
</feature>
<feature type="transmembrane region" description="Helical" evidence="2">
    <location>
        <begin position="412"/>
        <end position="434"/>
    </location>
</feature>
<protein>
    <recommendedName>
        <fullName evidence="5">ABC-2 type transport system permease protein</fullName>
    </recommendedName>
</protein>
<dbReference type="KEGG" id="hlt:I7X12_06195"/>
<evidence type="ECO:0000256" key="2">
    <source>
        <dbReference type="SAM" id="Phobius"/>
    </source>
</evidence>
<reference evidence="3 4" key="1">
    <citation type="submission" date="2020-12" db="EMBL/GenBank/DDBJ databases">
        <title>Halosimplex halophilum sp. nov. and Halosimplex salinum sp. nov., two new members of the genus Halosimplex.</title>
        <authorList>
            <person name="Cui H.L."/>
        </authorList>
    </citation>
    <scope>NUCLEOTIDE SEQUENCE [LARGE SCALE GENOMIC DNA]</scope>
    <source>
        <strain evidence="3 4">YGH94</strain>
    </source>
</reference>
<dbReference type="AlphaFoldDB" id="A0A7T3KWD0"/>
<feature type="transmembrane region" description="Helical" evidence="2">
    <location>
        <begin position="158"/>
        <end position="182"/>
    </location>
</feature>
<feature type="transmembrane region" description="Helical" evidence="2">
    <location>
        <begin position="446"/>
        <end position="471"/>
    </location>
</feature>
<proteinExistence type="predicted"/>
<accession>A0A7T3KWD0</accession>
<gene>
    <name evidence="3" type="ORF">I7X12_06195</name>
</gene>
<feature type="transmembrane region" description="Helical" evidence="2">
    <location>
        <begin position="249"/>
        <end position="271"/>
    </location>
</feature>
<dbReference type="Proteomes" id="UP000595001">
    <property type="component" value="Chromosome"/>
</dbReference>
<keyword evidence="2" id="KW-0472">Membrane</keyword>